<feature type="compositionally biased region" description="Basic and acidic residues" evidence="1">
    <location>
        <begin position="79"/>
        <end position="106"/>
    </location>
</feature>
<dbReference type="Proteomes" id="UP000230725">
    <property type="component" value="Segment"/>
</dbReference>
<protein>
    <submittedName>
        <fullName evidence="2">Uncharacterized protein</fullName>
    </submittedName>
</protein>
<keyword evidence="3" id="KW-1185">Reference proteome</keyword>
<gene>
    <name evidence="2" type="ORF">SEA_DIANE_67</name>
</gene>
<evidence type="ECO:0000313" key="3">
    <source>
        <dbReference type="Proteomes" id="UP000230725"/>
    </source>
</evidence>
<evidence type="ECO:0000313" key="2">
    <source>
        <dbReference type="EMBL" id="ATI18851.1"/>
    </source>
</evidence>
<sequence>MKIPRQLSARVDESLARDIRTLRLAGLSWSQMVKWGVALLADVYRKAYIYRQAPVCKTPILQSYIYAPYDPDHQGPPWKNEEETTHEDDRPLRADVPRPRPARVPDLELPGLGLRQQDDDAPGQSEVRPRVPSADAAVR</sequence>
<organism evidence="2 3">
    <name type="scientific">Streptomyces phage Diane</name>
    <dbReference type="NCBI Taxonomy" id="2041207"/>
    <lineage>
        <taxon>Viruses</taxon>
        <taxon>Duplodnaviria</taxon>
        <taxon>Heunggongvirae</taxon>
        <taxon>Uroviricota</taxon>
        <taxon>Caudoviricetes</taxon>
        <taxon>Arquatrovirinae</taxon>
        <taxon>Omarvirus</taxon>
        <taxon>Omarvirus diane</taxon>
    </lineage>
</organism>
<feature type="region of interest" description="Disordered" evidence="1">
    <location>
        <begin position="71"/>
        <end position="139"/>
    </location>
</feature>
<dbReference type="EMBL" id="MF766046">
    <property type="protein sequence ID" value="ATI18851.1"/>
    <property type="molecule type" value="Genomic_DNA"/>
</dbReference>
<evidence type="ECO:0000256" key="1">
    <source>
        <dbReference type="SAM" id="MobiDB-lite"/>
    </source>
</evidence>
<proteinExistence type="predicted"/>
<accession>A0A291LHN4</accession>
<name>A0A291LHN4_9CAUD</name>
<reference evidence="2 3" key="1">
    <citation type="submission" date="2017-08" db="EMBL/GenBank/DDBJ databases">
        <authorList>
            <person name="Jones O.D."/>
            <person name="Rapp I.M."/>
            <person name="Layton S."/>
            <person name="Bhuiyan S."/>
            <person name="Kim T."/>
            <person name="Hughes L.E."/>
            <person name="Garlena R.A."/>
            <person name="Russell D.A."/>
            <person name="Pope W.H."/>
            <person name="Jacobs-Sera D."/>
            <person name="Hendrix R.W."/>
            <person name="Hatfull G.F."/>
        </authorList>
    </citation>
    <scope>NUCLEOTIDE SEQUENCE [LARGE SCALE GENOMIC DNA]</scope>
</reference>